<proteinExistence type="predicted"/>
<protein>
    <submittedName>
        <fullName evidence="2">Uncharacterized protein</fullName>
    </submittedName>
</protein>
<accession>A0A101M4W9</accession>
<keyword evidence="1" id="KW-0472">Membrane</keyword>
<gene>
    <name evidence="2" type="ORF">ABT39_MTgene997</name>
</gene>
<evidence type="ECO:0000256" key="1">
    <source>
        <dbReference type="SAM" id="Phobius"/>
    </source>
</evidence>
<organism evidence="2">
    <name type="scientific">Picea glauca</name>
    <name type="common">White spruce</name>
    <name type="synonym">Pinus glauca</name>
    <dbReference type="NCBI Taxonomy" id="3330"/>
    <lineage>
        <taxon>Eukaryota</taxon>
        <taxon>Viridiplantae</taxon>
        <taxon>Streptophyta</taxon>
        <taxon>Embryophyta</taxon>
        <taxon>Tracheophyta</taxon>
        <taxon>Spermatophyta</taxon>
        <taxon>Pinopsida</taxon>
        <taxon>Pinidae</taxon>
        <taxon>Conifers I</taxon>
        <taxon>Pinales</taxon>
        <taxon>Pinaceae</taxon>
        <taxon>Picea</taxon>
    </lineage>
</organism>
<dbReference type="EMBL" id="LKAM01000001">
    <property type="protein sequence ID" value="KUM51151.1"/>
    <property type="molecule type" value="Genomic_DNA"/>
</dbReference>
<reference evidence="2" key="1">
    <citation type="journal article" date="2015" name="Genome Biol. Evol.">
        <title>Organellar Genomes of White Spruce (Picea glauca): Assembly and Annotation.</title>
        <authorList>
            <person name="Jackman S.D."/>
            <person name="Warren R.L."/>
            <person name="Gibb E.A."/>
            <person name="Vandervalk B.P."/>
            <person name="Mohamadi H."/>
            <person name="Chu J."/>
            <person name="Raymond A."/>
            <person name="Pleasance S."/>
            <person name="Coope R."/>
            <person name="Wildung M.R."/>
            <person name="Ritland C.E."/>
            <person name="Bousquet J."/>
            <person name="Jones S.J."/>
            <person name="Bohlmann J."/>
            <person name="Birol I."/>
        </authorList>
    </citation>
    <scope>NUCLEOTIDE SEQUENCE [LARGE SCALE GENOMIC DNA]</scope>
    <source>
        <tissue evidence="2">Flushing bud</tissue>
    </source>
</reference>
<comment type="caution">
    <text evidence="2">The sequence shown here is derived from an EMBL/GenBank/DDBJ whole genome shotgun (WGS) entry which is preliminary data.</text>
</comment>
<sequence>MSNKLIYNKYVSNANRKVFGPGDRTCGSLPGAIICHREQSGGILSNRPTDSVHLHQLQQPTHQQGRCCVLDRYHILSLAHIRRAAGSNSSWPHFTVLAADIFILSLAWHFTLDFACSLDFIVLLS</sequence>
<feature type="transmembrane region" description="Helical" evidence="1">
    <location>
        <begin position="91"/>
        <end position="110"/>
    </location>
</feature>
<keyword evidence="1" id="KW-1133">Transmembrane helix</keyword>
<geneLocation type="mitochondrion" evidence="2"/>
<evidence type="ECO:0000313" key="2">
    <source>
        <dbReference type="EMBL" id="KUM51151.1"/>
    </source>
</evidence>
<keyword evidence="2" id="KW-0496">Mitochondrion</keyword>
<dbReference type="AlphaFoldDB" id="A0A101M4W9"/>
<keyword evidence="1" id="KW-0812">Transmembrane</keyword>
<name>A0A101M4W9_PICGL</name>